<dbReference type="EMBL" id="JAERMS010000078">
    <property type="protein sequence ID" value="MBO1364507.1"/>
    <property type="molecule type" value="Genomic_DNA"/>
</dbReference>
<dbReference type="RefSeq" id="WP_146156998.1">
    <property type="nucleotide sequence ID" value="NZ_JAERMS010000078.1"/>
</dbReference>
<evidence type="ECO:0000313" key="2">
    <source>
        <dbReference type="Proteomes" id="UP000664265"/>
    </source>
</evidence>
<keyword evidence="2" id="KW-1185">Reference proteome</keyword>
<sequence length="331" mass="39263">MESVISSLEIAKDLNIHTDFFHGGSVINSSKINYIYQYIDDVFMDYFFRTYDFKEIIFPKGFCYEQITPKGIVHPDSDIIIHLNHLYDRCTFANNIWRLFGLDNYLFTVFPKNGFIKQFYLNRKIFGLHTECGVLLNEIPFNKDLDEYLDRYYTGKSCINQQFRGIEVLRYAKFLYEECEHSIYNCHPSYQLKIHNFSRGFSQIRESHLFGEYTIEDILFIYALLTDKFILNEDAFLLSICYCLGNKIENDILATFIGYETLTQDYHIIEPYICSKDLYLRFASHTNSKAFKFNNINDAIDSVQLFEQERVSLIRIGNTMPLPYLYKKLYN</sequence>
<organism evidence="1 2">
    <name type="scientific">Prevotella illustrans</name>
    <dbReference type="NCBI Taxonomy" id="2800387"/>
    <lineage>
        <taxon>Bacteria</taxon>
        <taxon>Pseudomonadati</taxon>
        <taxon>Bacteroidota</taxon>
        <taxon>Bacteroidia</taxon>
        <taxon>Bacteroidales</taxon>
        <taxon>Prevotellaceae</taxon>
        <taxon>Prevotella</taxon>
    </lineage>
</organism>
<evidence type="ECO:0000313" key="1">
    <source>
        <dbReference type="EMBL" id="MBO1364507.1"/>
    </source>
</evidence>
<accession>A0ABS3M8J1</accession>
<dbReference type="Proteomes" id="UP000664265">
    <property type="component" value="Unassembled WGS sequence"/>
</dbReference>
<name>A0ABS3M8J1_9BACT</name>
<comment type="caution">
    <text evidence="1">The sequence shown here is derived from an EMBL/GenBank/DDBJ whole genome shotgun (WGS) entry which is preliminary data.</text>
</comment>
<proteinExistence type="predicted"/>
<reference evidence="1 2" key="1">
    <citation type="submission" date="2021-01" db="EMBL/GenBank/DDBJ databases">
        <title>Prevotella A2931 sp. nov.</title>
        <authorList>
            <person name="Buhl M."/>
            <person name="Oberhettinger P."/>
        </authorList>
    </citation>
    <scope>NUCLEOTIDE SEQUENCE [LARGE SCALE GENOMIC DNA]</scope>
    <source>
        <strain evidence="1 2">A2931</strain>
    </source>
</reference>
<gene>
    <name evidence="1" type="ORF">JHU38_12180</name>
</gene>
<protein>
    <submittedName>
        <fullName evidence="1">Uncharacterized protein</fullName>
    </submittedName>
</protein>